<feature type="transmembrane region" description="Helical" evidence="1">
    <location>
        <begin position="20"/>
        <end position="38"/>
    </location>
</feature>
<evidence type="ECO:0000313" key="4">
    <source>
        <dbReference type="EMBL" id="CAF4152729.1"/>
    </source>
</evidence>
<keyword evidence="1" id="KW-0472">Membrane</keyword>
<dbReference type="EMBL" id="CAJNXB010000436">
    <property type="protein sequence ID" value="CAF3052216.1"/>
    <property type="molecule type" value="Genomic_DNA"/>
</dbReference>
<dbReference type="EMBL" id="CAJNYD010001784">
    <property type="protein sequence ID" value="CAF3364409.1"/>
    <property type="molecule type" value="Genomic_DNA"/>
</dbReference>
<organism evidence="3 5">
    <name type="scientific">Rotaria socialis</name>
    <dbReference type="NCBI Taxonomy" id="392032"/>
    <lineage>
        <taxon>Eukaryota</taxon>
        <taxon>Metazoa</taxon>
        <taxon>Spiralia</taxon>
        <taxon>Gnathifera</taxon>
        <taxon>Rotifera</taxon>
        <taxon>Eurotatoria</taxon>
        <taxon>Bdelloidea</taxon>
        <taxon>Philodinida</taxon>
        <taxon>Philodinidae</taxon>
        <taxon>Rotaria</taxon>
    </lineage>
</organism>
<dbReference type="Pfam" id="PF11913">
    <property type="entry name" value="DUF3431"/>
    <property type="match status" value="1"/>
</dbReference>
<dbReference type="Proteomes" id="UP000663825">
    <property type="component" value="Unassembled WGS sequence"/>
</dbReference>
<dbReference type="PANTHER" id="PTHR37490:SF1">
    <property type="entry name" value="GLYCOSYLTRANSFERASE 2-LIKE DOMAIN-CONTAINING PROTEIN"/>
    <property type="match status" value="1"/>
</dbReference>
<gene>
    <name evidence="4" type="ORF">HFQ381_LOCUS4449</name>
    <name evidence="3" type="ORF">LUA448_LOCUS14255</name>
    <name evidence="2" type="ORF">TIS948_LOCUS4084</name>
</gene>
<evidence type="ECO:0000313" key="3">
    <source>
        <dbReference type="EMBL" id="CAF3364409.1"/>
    </source>
</evidence>
<reference evidence="3" key="1">
    <citation type="submission" date="2021-02" db="EMBL/GenBank/DDBJ databases">
        <authorList>
            <person name="Nowell W R."/>
        </authorList>
    </citation>
    <scope>NUCLEOTIDE SEQUENCE</scope>
</reference>
<evidence type="ECO:0000256" key="1">
    <source>
        <dbReference type="SAM" id="Phobius"/>
    </source>
</evidence>
<dbReference type="EMBL" id="CAJOBO010000176">
    <property type="protein sequence ID" value="CAF4152729.1"/>
    <property type="molecule type" value="Genomic_DNA"/>
</dbReference>
<accession>A0A817X6R5</accession>
<sequence length="214" mass="24730">MKQVENIKSLGSTSSNYVRIALLCICFLVVFISLSVKFHRFKFKTVSKIDHPIRAVVSHSEFDIVFSYYAEDIWDVERFIRYLKNVSTIQRLSPRVIVYNKNVKTSIEYLKDTLLADIVRALPNRGREGATYLTHIIENYDTIANHTLFSQAGVEGITDVGLADWFLTRLLHQFNSMVGYMPLVSNNWISTYDCGHHSQYAYLPRLPQLWGIVE</sequence>
<dbReference type="InterPro" id="IPR021838">
    <property type="entry name" value="DUF3431"/>
</dbReference>
<evidence type="ECO:0000313" key="2">
    <source>
        <dbReference type="EMBL" id="CAF3052216.1"/>
    </source>
</evidence>
<proteinExistence type="predicted"/>
<name>A0A817X6R5_9BILA</name>
<dbReference type="OrthoDB" id="10010260at2759"/>
<dbReference type="Proteomes" id="UP000663851">
    <property type="component" value="Unassembled WGS sequence"/>
</dbReference>
<keyword evidence="1" id="KW-0812">Transmembrane</keyword>
<dbReference type="Proteomes" id="UP000663833">
    <property type="component" value="Unassembled WGS sequence"/>
</dbReference>
<dbReference type="AlphaFoldDB" id="A0A817X6R5"/>
<evidence type="ECO:0000313" key="5">
    <source>
        <dbReference type="Proteomes" id="UP000663833"/>
    </source>
</evidence>
<dbReference type="PANTHER" id="PTHR37490">
    <property type="entry name" value="EXPRESSED PROTEIN"/>
    <property type="match status" value="1"/>
</dbReference>
<keyword evidence="1" id="KW-1133">Transmembrane helix</keyword>
<comment type="caution">
    <text evidence="3">The sequence shown here is derived from an EMBL/GenBank/DDBJ whole genome shotgun (WGS) entry which is preliminary data.</text>
</comment>
<protein>
    <submittedName>
        <fullName evidence="3">Uncharacterized protein</fullName>
    </submittedName>
</protein>